<evidence type="ECO:0000313" key="6">
    <source>
        <dbReference type="Proteomes" id="UP000663877"/>
    </source>
</evidence>
<feature type="transmembrane region" description="Helical" evidence="1">
    <location>
        <begin position="179"/>
        <end position="197"/>
    </location>
</feature>
<dbReference type="AlphaFoldDB" id="A0A813R4F3"/>
<gene>
    <name evidence="3" type="ORF">BJG266_LOCUS3865</name>
    <name evidence="4" type="ORF">QVE165_LOCUS9810</name>
</gene>
<dbReference type="EMBL" id="CAJNOM010000045">
    <property type="protein sequence ID" value="CAF0907340.1"/>
    <property type="molecule type" value="Genomic_DNA"/>
</dbReference>
<feature type="transmembrane region" description="Helical" evidence="1">
    <location>
        <begin position="134"/>
        <end position="167"/>
    </location>
</feature>
<dbReference type="InterPro" id="IPR000742">
    <property type="entry name" value="EGF"/>
</dbReference>
<name>A0A813R4F3_9BILA</name>
<comment type="caution">
    <text evidence="3">The sequence shown here is derived from an EMBL/GenBank/DDBJ whole genome shotgun (WGS) entry which is preliminary data.</text>
</comment>
<evidence type="ECO:0000313" key="3">
    <source>
        <dbReference type="EMBL" id="CAF0776366.1"/>
    </source>
</evidence>
<dbReference type="Proteomes" id="UP000663832">
    <property type="component" value="Unassembled WGS sequence"/>
</dbReference>
<dbReference type="Gene3D" id="1.20.1070.10">
    <property type="entry name" value="Rhodopsin 7-helix transmembrane proteins"/>
    <property type="match status" value="1"/>
</dbReference>
<keyword evidence="1" id="KW-0812">Transmembrane</keyword>
<protein>
    <recommendedName>
        <fullName evidence="2">EGF-like domain-containing protein</fullName>
    </recommendedName>
</protein>
<keyword evidence="5" id="KW-1185">Reference proteome</keyword>
<dbReference type="OrthoDB" id="9983258at2759"/>
<keyword evidence="1" id="KW-1133">Transmembrane helix</keyword>
<sequence length="362" mass="42115">MSCAINCLYNGTCSPNNTCICPPCFIGAACEISVNVIKFSLTFAMYWDIEQTSIESNFNIPKFAYTFTIAFMLLIALVNNIACLQTFFLHDIRLTNCGIFQILYCLTGLITILGMQLRMLTMLEFDSLTQAYSYRYIACNIIPVIVIITSDTCMWLSALLAIEFVLLECFNLNVYRSRWFSIISSILCFLLVGGSHLHEIIIRRLLPDPYQPSSYTCTFIYPLPLDIIDKIFRTSHIIIPCSIHFITSICILTSMTRRILLVYSRHDYFQVFINECIRRKHFFIPPLFIILSNFPHLILHLKDLCEDVRNTTLLRIHIALNILVYLPPSITFFIYIYPSKIYMYKFKKTFLGRWFKQIFTTS</sequence>
<feature type="transmembrane region" description="Helical" evidence="1">
    <location>
        <begin position="63"/>
        <end position="82"/>
    </location>
</feature>
<evidence type="ECO:0000256" key="1">
    <source>
        <dbReference type="SAM" id="Phobius"/>
    </source>
</evidence>
<organism evidence="3 6">
    <name type="scientific">Adineta steineri</name>
    <dbReference type="NCBI Taxonomy" id="433720"/>
    <lineage>
        <taxon>Eukaryota</taxon>
        <taxon>Metazoa</taxon>
        <taxon>Spiralia</taxon>
        <taxon>Gnathifera</taxon>
        <taxon>Rotifera</taxon>
        <taxon>Eurotatoria</taxon>
        <taxon>Bdelloidea</taxon>
        <taxon>Adinetida</taxon>
        <taxon>Adinetidae</taxon>
        <taxon>Adineta</taxon>
    </lineage>
</organism>
<evidence type="ECO:0000313" key="5">
    <source>
        <dbReference type="Proteomes" id="UP000663832"/>
    </source>
</evidence>
<evidence type="ECO:0000259" key="2">
    <source>
        <dbReference type="PROSITE" id="PS00022"/>
    </source>
</evidence>
<feature type="domain" description="EGF-like" evidence="2">
    <location>
        <begin position="19"/>
        <end position="30"/>
    </location>
</feature>
<proteinExistence type="predicted"/>
<evidence type="ECO:0000313" key="4">
    <source>
        <dbReference type="EMBL" id="CAF0907340.1"/>
    </source>
</evidence>
<accession>A0A813R4F3</accession>
<dbReference type="Proteomes" id="UP000663877">
    <property type="component" value="Unassembled WGS sequence"/>
</dbReference>
<dbReference type="PROSITE" id="PS00022">
    <property type="entry name" value="EGF_1"/>
    <property type="match status" value="1"/>
</dbReference>
<feature type="transmembrane region" description="Helical" evidence="1">
    <location>
        <begin position="237"/>
        <end position="260"/>
    </location>
</feature>
<feature type="transmembrane region" description="Helical" evidence="1">
    <location>
        <begin position="318"/>
        <end position="338"/>
    </location>
</feature>
<dbReference type="EMBL" id="CAJNOI010000009">
    <property type="protein sequence ID" value="CAF0776366.1"/>
    <property type="molecule type" value="Genomic_DNA"/>
</dbReference>
<feature type="transmembrane region" description="Helical" evidence="1">
    <location>
        <begin position="94"/>
        <end position="114"/>
    </location>
</feature>
<reference evidence="3" key="1">
    <citation type="submission" date="2021-02" db="EMBL/GenBank/DDBJ databases">
        <authorList>
            <person name="Nowell W R."/>
        </authorList>
    </citation>
    <scope>NUCLEOTIDE SEQUENCE</scope>
</reference>
<keyword evidence="1" id="KW-0472">Membrane</keyword>
<feature type="transmembrane region" description="Helical" evidence="1">
    <location>
        <begin position="281"/>
        <end position="298"/>
    </location>
</feature>